<dbReference type="SUPFAM" id="SSF51905">
    <property type="entry name" value="FAD/NAD(P)-binding domain"/>
    <property type="match status" value="1"/>
</dbReference>
<keyword evidence="2" id="KW-1185">Reference proteome</keyword>
<sequence length="104" mass="11288">MDEIWERAIKTVLDDQTDNASARTLTTASQYHNCKICAAHYRDLSNNGLTGAVPKFLSEFDVTLDEKYGVIVVGGGHVGCGAALPSARIQNSNAILCDSEKWKT</sequence>
<gene>
    <name evidence="1" type="ORF">PanWU01x14_357370</name>
</gene>
<dbReference type="Proteomes" id="UP000237105">
    <property type="component" value="Unassembled WGS sequence"/>
</dbReference>
<evidence type="ECO:0000313" key="1">
    <source>
        <dbReference type="EMBL" id="PON32883.1"/>
    </source>
</evidence>
<evidence type="ECO:0000313" key="2">
    <source>
        <dbReference type="Proteomes" id="UP000237105"/>
    </source>
</evidence>
<reference evidence="2" key="1">
    <citation type="submission" date="2016-06" db="EMBL/GenBank/DDBJ databases">
        <title>Parallel loss of symbiosis genes in relatives of nitrogen-fixing non-legume Parasponia.</title>
        <authorList>
            <person name="Van Velzen R."/>
            <person name="Holmer R."/>
            <person name="Bu F."/>
            <person name="Rutten L."/>
            <person name="Van Zeijl A."/>
            <person name="Liu W."/>
            <person name="Santuari L."/>
            <person name="Cao Q."/>
            <person name="Sharma T."/>
            <person name="Shen D."/>
            <person name="Roswanjaya Y."/>
            <person name="Wardhani T."/>
            <person name="Kalhor M.S."/>
            <person name="Jansen J."/>
            <person name="Van den Hoogen J."/>
            <person name="Gungor B."/>
            <person name="Hartog M."/>
            <person name="Hontelez J."/>
            <person name="Verver J."/>
            <person name="Yang W.-C."/>
            <person name="Schijlen E."/>
            <person name="Repin R."/>
            <person name="Schilthuizen M."/>
            <person name="Schranz E."/>
            <person name="Heidstra R."/>
            <person name="Miyata K."/>
            <person name="Fedorova E."/>
            <person name="Kohlen W."/>
            <person name="Bisseling T."/>
            <person name="Smit S."/>
            <person name="Geurts R."/>
        </authorList>
    </citation>
    <scope>NUCLEOTIDE SEQUENCE [LARGE SCALE GENOMIC DNA]</scope>
    <source>
        <strain evidence="2">cv. WU1-14</strain>
    </source>
</reference>
<organism evidence="1 2">
    <name type="scientific">Parasponia andersonii</name>
    <name type="common">Sponia andersonii</name>
    <dbReference type="NCBI Taxonomy" id="3476"/>
    <lineage>
        <taxon>Eukaryota</taxon>
        <taxon>Viridiplantae</taxon>
        <taxon>Streptophyta</taxon>
        <taxon>Embryophyta</taxon>
        <taxon>Tracheophyta</taxon>
        <taxon>Spermatophyta</taxon>
        <taxon>Magnoliopsida</taxon>
        <taxon>eudicotyledons</taxon>
        <taxon>Gunneridae</taxon>
        <taxon>Pentapetalae</taxon>
        <taxon>rosids</taxon>
        <taxon>fabids</taxon>
        <taxon>Rosales</taxon>
        <taxon>Cannabaceae</taxon>
        <taxon>Parasponia</taxon>
    </lineage>
</organism>
<proteinExistence type="predicted"/>
<accession>A0A2P5A8M4</accession>
<name>A0A2P5A8M4_PARAD</name>
<dbReference type="InterPro" id="IPR036188">
    <property type="entry name" value="FAD/NAD-bd_sf"/>
</dbReference>
<dbReference type="Gene3D" id="3.50.50.60">
    <property type="entry name" value="FAD/NAD(P)-binding domain"/>
    <property type="match status" value="1"/>
</dbReference>
<protein>
    <submittedName>
        <fullName evidence="1">FAD/NAD(P)-binding domain containing protein</fullName>
    </submittedName>
</protein>
<dbReference type="AlphaFoldDB" id="A0A2P5A8M4"/>
<comment type="caution">
    <text evidence="1">The sequence shown here is derived from an EMBL/GenBank/DDBJ whole genome shotgun (WGS) entry which is preliminary data.</text>
</comment>
<dbReference type="EMBL" id="JXTB01000774">
    <property type="protein sequence ID" value="PON32883.1"/>
    <property type="molecule type" value="Genomic_DNA"/>
</dbReference>